<evidence type="ECO:0000313" key="2">
    <source>
        <dbReference type="EMBL" id="ETJ19767.1"/>
    </source>
</evidence>
<accession>W1WNJ0</accession>
<reference evidence="2" key="1">
    <citation type="submission" date="2013-12" db="EMBL/GenBank/DDBJ databases">
        <title>A Varibaculum cambriense genome reconstructed from a premature infant gut community with otherwise low bacterial novelty that shifts toward anaerobic metabolism during the third week of life.</title>
        <authorList>
            <person name="Brown C.T."/>
            <person name="Sharon I."/>
            <person name="Thomas B.C."/>
            <person name="Castelle C.J."/>
            <person name="Morowitz M.J."/>
            <person name="Banfield J.F."/>
        </authorList>
    </citation>
    <scope>NUCLEOTIDE SEQUENCE</scope>
</reference>
<evidence type="ECO:0000256" key="1">
    <source>
        <dbReference type="SAM" id="MobiDB-lite"/>
    </source>
</evidence>
<name>W1WNJ0_9ZZZZ</name>
<organism evidence="2">
    <name type="scientific">human gut metagenome</name>
    <dbReference type="NCBI Taxonomy" id="408170"/>
    <lineage>
        <taxon>unclassified sequences</taxon>
        <taxon>metagenomes</taxon>
        <taxon>organismal metagenomes</taxon>
    </lineage>
</organism>
<dbReference type="AlphaFoldDB" id="W1WNJ0"/>
<feature type="non-terminal residue" evidence="2">
    <location>
        <position position="1"/>
    </location>
</feature>
<comment type="caution">
    <text evidence="2">The sequence shown here is derived from an EMBL/GenBank/DDBJ whole genome shotgun (WGS) entry which is preliminary data.</text>
</comment>
<protein>
    <submittedName>
        <fullName evidence="2">Uncharacterized protein</fullName>
    </submittedName>
</protein>
<proteinExistence type="predicted"/>
<gene>
    <name evidence="2" type="ORF">Q604_UNBC18480G0001</name>
</gene>
<feature type="region of interest" description="Disordered" evidence="1">
    <location>
        <begin position="42"/>
        <end position="64"/>
    </location>
</feature>
<sequence length="96" mass="11606">ERNISELREWKDALRDKIENKKTHTSNFERFSEHLAQSGIEFSSKRQNVSYKPENVNKSVRGKTLGQEYDKRRWKMTLEDKMKNKNNQDIQNMQME</sequence>
<dbReference type="EMBL" id="AZMM01018480">
    <property type="protein sequence ID" value="ETJ19767.1"/>
    <property type="molecule type" value="Genomic_DNA"/>
</dbReference>